<dbReference type="AlphaFoldDB" id="A0A2T0LX07"/>
<keyword evidence="3" id="KW-1185">Reference proteome</keyword>
<dbReference type="EMBL" id="PVNH01000004">
    <property type="protein sequence ID" value="PRX48554.1"/>
    <property type="molecule type" value="Genomic_DNA"/>
</dbReference>
<proteinExistence type="predicted"/>
<sequence length="284" mass="29811">MDVLAPLVALVAAVASVRVRGGRLALWAVTWLGYRLRQHDDREPLHAVRVSSHGHGLGLAAVGDTWAAVVRLSDGHHAAVAAAVRVLRAVYRQTEVPLVSAQLVRWSGSGGPVCWVVVRYRAAEAPFAARLRGGGERGAQRATLAAASLLTDLLAAAGARGTVLTAEELSDDLLRALGAGDGIRGVETWRSWSDGGLAQACFRPARSPGPVPVFTATAPGAVFTAVSLTLRGAPSGTPREDLVVRFGLRPGESAERVAAGFGVPLVPLHGRHRPYLRRTLPLAL</sequence>
<dbReference type="Pfam" id="PF11203">
    <property type="entry name" value="EccE"/>
    <property type="match status" value="1"/>
</dbReference>
<evidence type="ECO:0000313" key="3">
    <source>
        <dbReference type="Proteomes" id="UP000238362"/>
    </source>
</evidence>
<protein>
    <submittedName>
        <fullName evidence="2">Type VII secretion protein EccE</fullName>
    </submittedName>
</protein>
<name>A0A2T0LX07_9PSEU</name>
<organism evidence="2 3">
    <name type="scientific">Prauserella shujinwangii</name>
    <dbReference type="NCBI Taxonomy" id="1453103"/>
    <lineage>
        <taxon>Bacteria</taxon>
        <taxon>Bacillati</taxon>
        <taxon>Actinomycetota</taxon>
        <taxon>Actinomycetes</taxon>
        <taxon>Pseudonocardiales</taxon>
        <taxon>Pseudonocardiaceae</taxon>
        <taxon>Prauserella</taxon>
    </lineage>
</organism>
<dbReference type="Proteomes" id="UP000238362">
    <property type="component" value="Unassembled WGS sequence"/>
</dbReference>
<evidence type="ECO:0000259" key="1">
    <source>
        <dbReference type="Pfam" id="PF11203"/>
    </source>
</evidence>
<evidence type="ECO:0000313" key="2">
    <source>
        <dbReference type="EMBL" id="PRX48554.1"/>
    </source>
</evidence>
<reference evidence="2 3" key="1">
    <citation type="submission" date="2018-03" db="EMBL/GenBank/DDBJ databases">
        <title>Genomic Encyclopedia of Type Strains, Phase III (KMG-III): the genomes of soil and plant-associated and newly described type strains.</title>
        <authorList>
            <person name="Whitman W."/>
        </authorList>
    </citation>
    <scope>NUCLEOTIDE SEQUENCE [LARGE SCALE GENOMIC DNA]</scope>
    <source>
        <strain evidence="2 3">CGMCC 4.7125</strain>
    </source>
</reference>
<dbReference type="InterPro" id="IPR050051">
    <property type="entry name" value="EccE_dom"/>
</dbReference>
<dbReference type="RefSeq" id="WP_245900633.1">
    <property type="nucleotide sequence ID" value="NZ_PVNH01000004.1"/>
</dbReference>
<comment type="caution">
    <text evidence="2">The sequence shown here is derived from an EMBL/GenBank/DDBJ whole genome shotgun (WGS) entry which is preliminary data.</text>
</comment>
<accession>A0A2T0LX07</accession>
<feature type="domain" description="Type VII secretion system protein EccE" evidence="1">
    <location>
        <begin position="114"/>
        <end position="203"/>
    </location>
</feature>
<gene>
    <name evidence="2" type="ORF">B0I33_104371</name>
</gene>